<dbReference type="GO" id="GO:0005737">
    <property type="term" value="C:cytoplasm"/>
    <property type="evidence" value="ECO:0007669"/>
    <property type="project" value="TreeGrafter"/>
</dbReference>
<dbReference type="CDD" id="cd05262">
    <property type="entry name" value="SDR_a7"/>
    <property type="match status" value="1"/>
</dbReference>
<dbReference type="GO" id="GO:0004029">
    <property type="term" value="F:aldehyde dehydrogenase (NAD+) activity"/>
    <property type="evidence" value="ECO:0007669"/>
    <property type="project" value="TreeGrafter"/>
</dbReference>
<dbReference type="PANTHER" id="PTHR48079:SF9">
    <property type="entry name" value="PUTATIVE-RELATED"/>
    <property type="match status" value="1"/>
</dbReference>
<dbReference type="InterPro" id="IPR036291">
    <property type="entry name" value="NAD(P)-bd_dom_sf"/>
</dbReference>
<accession>A0A089M221</accession>
<dbReference type="InterPro" id="IPR001509">
    <property type="entry name" value="Epimerase_deHydtase"/>
</dbReference>
<evidence type="ECO:0000259" key="1">
    <source>
        <dbReference type="Pfam" id="PF01370"/>
    </source>
</evidence>
<dbReference type="SUPFAM" id="SSF51735">
    <property type="entry name" value="NAD(P)-binding Rossmann-fold domains"/>
    <property type="match status" value="1"/>
</dbReference>
<dbReference type="PANTHER" id="PTHR48079">
    <property type="entry name" value="PROTEIN YEEZ"/>
    <property type="match status" value="1"/>
</dbReference>
<evidence type="ECO:0000313" key="3">
    <source>
        <dbReference type="Proteomes" id="UP000029500"/>
    </source>
</evidence>
<dbReference type="AlphaFoldDB" id="A0A089M221"/>
<gene>
    <name evidence="2" type="ORF">PGRAT_09350</name>
</gene>
<keyword evidence="3" id="KW-1185">Reference proteome</keyword>
<dbReference type="InterPro" id="IPR051783">
    <property type="entry name" value="NAD(P)-dependent_oxidoreduct"/>
</dbReference>
<dbReference type="Proteomes" id="UP000029500">
    <property type="component" value="Chromosome"/>
</dbReference>
<reference evidence="2 3" key="1">
    <citation type="submission" date="2014-08" db="EMBL/GenBank/DDBJ databases">
        <title>Comparative genomics of the Paenibacillus odorifer group.</title>
        <authorList>
            <person name="den Bakker H.C."/>
            <person name="Tsai Y.-C."/>
            <person name="Martin N."/>
            <person name="Korlach J."/>
            <person name="Wiedmann M."/>
        </authorList>
    </citation>
    <scope>NUCLEOTIDE SEQUENCE [LARGE SCALE GENOMIC DNA]</scope>
    <source>
        <strain evidence="2 3">DSM 15220</strain>
    </source>
</reference>
<organism evidence="2 3">
    <name type="scientific">Paenibacillus graminis</name>
    <dbReference type="NCBI Taxonomy" id="189425"/>
    <lineage>
        <taxon>Bacteria</taxon>
        <taxon>Bacillati</taxon>
        <taxon>Bacillota</taxon>
        <taxon>Bacilli</taxon>
        <taxon>Bacillales</taxon>
        <taxon>Paenibacillaceae</taxon>
        <taxon>Paenibacillus</taxon>
    </lineage>
</organism>
<dbReference type="RefSeq" id="WP_042266424.1">
    <property type="nucleotide sequence ID" value="NZ_CP009287.1"/>
</dbReference>
<dbReference type="EMBL" id="CP009287">
    <property type="protein sequence ID" value="AIQ67811.1"/>
    <property type="molecule type" value="Genomic_DNA"/>
</dbReference>
<dbReference type="HOGENOM" id="CLU_007383_12_3_9"/>
<dbReference type="Pfam" id="PF01370">
    <property type="entry name" value="Epimerase"/>
    <property type="match status" value="1"/>
</dbReference>
<dbReference type="OrthoDB" id="9807212at2"/>
<sequence>MHVFVTGATGYIGSAVVRELISAGHTVTGLCRSEEKAAGLQAAGAEALYGTLDDLDTLRSAAAAADGVIHLAFTNDFSNFEGALALDLRAVEAMGTALEGSGKPFITTAHANGYAIDDAVLAMTERGIRAAIVSLSPSVHGEGDSGFIPMMINIARAKGFAAYIGDGTNCWPAVHRLDAAVLYRLALESAPAGSQLLGAGDEGIPLREIAEVIGRQLNVPAVSITPEEAAAHFGFLGTIAAFDITSLYNTAQASLATRELLGWKPVQPGLISDLEEGHYFVF</sequence>
<protein>
    <submittedName>
        <fullName evidence="2">3-beta hydroxysteroid dehydrogenase</fullName>
    </submittedName>
</protein>
<evidence type="ECO:0000313" key="2">
    <source>
        <dbReference type="EMBL" id="AIQ67811.1"/>
    </source>
</evidence>
<name>A0A089M221_9BACL</name>
<dbReference type="STRING" id="189425.PGRAT_09350"/>
<dbReference type="eggNOG" id="COG0451">
    <property type="taxonomic scope" value="Bacteria"/>
</dbReference>
<feature type="domain" description="NAD-dependent epimerase/dehydratase" evidence="1">
    <location>
        <begin position="3"/>
        <end position="74"/>
    </location>
</feature>
<dbReference type="KEGG" id="pgm:PGRAT_09350"/>
<dbReference type="Gene3D" id="3.40.50.720">
    <property type="entry name" value="NAD(P)-binding Rossmann-like Domain"/>
    <property type="match status" value="2"/>
</dbReference>
<proteinExistence type="predicted"/>